<evidence type="ECO:0000313" key="6">
    <source>
        <dbReference type="EMBL" id="TFU06404.1"/>
    </source>
</evidence>
<feature type="domain" description="HTH tetR-type" evidence="5">
    <location>
        <begin position="17"/>
        <end position="77"/>
    </location>
</feature>
<dbReference type="GO" id="GO:0003700">
    <property type="term" value="F:DNA-binding transcription factor activity"/>
    <property type="evidence" value="ECO:0007669"/>
    <property type="project" value="TreeGrafter"/>
</dbReference>
<evidence type="ECO:0000256" key="2">
    <source>
        <dbReference type="ARBA" id="ARBA00023125"/>
    </source>
</evidence>
<dbReference type="Gene3D" id="1.10.357.10">
    <property type="entry name" value="Tetracycline Repressor, domain 2"/>
    <property type="match status" value="1"/>
</dbReference>
<dbReference type="PANTHER" id="PTHR30055:SF234">
    <property type="entry name" value="HTH-TYPE TRANSCRIPTIONAL REGULATOR BETI"/>
    <property type="match status" value="1"/>
</dbReference>
<evidence type="ECO:0000259" key="5">
    <source>
        <dbReference type="PROSITE" id="PS50977"/>
    </source>
</evidence>
<evidence type="ECO:0000256" key="1">
    <source>
        <dbReference type="ARBA" id="ARBA00023015"/>
    </source>
</evidence>
<evidence type="ECO:0000256" key="4">
    <source>
        <dbReference type="PROSITE-ProRule" id="PRU00335"/>
    </source>
</evidence>
<dbReference type="PANTHER" id="PTHR30055">
    <property type="entry name" value="HTH-TYPE TRANSCRIPTIONAL REGULATOR RUTR"/>
    <property type="match status" value="1"/>
</dbReference>
<dbReference type="InterPro" id="IPR050109">
    <property type="entry name" value="HTH-type_TetR-like_transc_reg"/>
</dbReference>
<dbReference type="Proteomes" id="UP000297737">
    <property type="component" value="Unassembled WGS sequence"/>
</dbReference>
<organism evidence="6 7">
    <name type="scientific">Glacieibacterium arshaanense</name>
    <dbReference type="NCBI Taxonomy" id="2511025"/>
    <lineage>
        <taxon>Bacteria</taxon>
        <taxon>Pseudomonadati</taxon>
        <taxon>Pseudomonadota</taxon>
        <taxon>Alphaproteobacteria</taxon>
        <taxon>Sphingomonadales</taxon>
        <taxon>Sphingosinicellaceae</taxon>
        <taxon>Glacieibacterium</taxon>
    </lineage>
</organism>
<feature type="DNA-binding region" description="H-T-H motif" evidence="4">
    <location>
        <begin position="40"/>
        <end position="59"/>
    </location>
</feature>
<comment type="caution">
    <text evidence="6">The sequence shown here is derived from an EMBL/GenBank/DDBJ whole genome shotgun (WGS) entry which is preliminary data.</text>
</comment>
<keyword evidence="7" id="KW-1185">Reference proteome</keyword>
<dbReference type="RefSeq" id="WP_135245128.1">
    <property type="nucleotide sequence ID" value="NZ_SIHO01000001.1"/>
</dbReference>
<accession>A0A4Y9ES27</accession>
<dbReference type="AlphaFoldDB" id="A0A4Y9ES27"/>
<sequence length="210" mass="22317">MSELLKIRRQTQVERRAESEQRLLTAAAELIATEGFAAASLERVGATAGYSRGLASQKFGSKDGLVTAVIAAVIARSAELLVARDSDSASPLDSIIAYADVILLQIERDPFIRAYWVMMASAIANRLPNQTQFLAEHEKVKARLSGLITQGQDRGEIDSSVDPDAAALSIGSTLLGIGIECLLDPALDIPRVRAAALATISRTLAASTKV</sequence>
<keyword evidence="3" id="KW-0804">Transcription</keyword>
<dbReference type="GO" id="GO:0000976">
    <property type="term" value="F:transcription cis-regulatory region binding"/>
    <property type="evidence" value="ECO:0007669"/>
    <property type="project" value="TreeGrafter"/>
</dbReference>
<reference evidence="6 7" key="1">
    <citation type="submission" date="2019-02" db="EMBL/GenBank/DDBJ databases">
        <title>Polymorphobacter sp. isolated from the lake at the Tibet of China.</title>
        <authorList>
            <person name="Li A."/>
        </authorList>
    </citation>
    <scope>NUCLEOTIDE SEQUENCE [LARGE SCALE GENOMIC DNA]</scope>
    <source>
        <strain evidence="6 7">DJ1R-1</strain>
    </source>
</reference>
<proteinExistence type="predicted"/>
<gene>
    <name evidence="6" type="ORF">EUV02_05285</name>
</gene>
<keyword evidence="2 4" id="KW-0238">DNA-binding</keyword>
<dbReference type="SUPFAM" id="SSF48498">
    <property type="entry name" value="Tetracyclin repressor-like, C-terminal domain"/>
    <property type="match status" value="1"/>
</dbReference>
<evidence type="ECO:0000256" key="3">
    <source>
        <dbReference type="ARBA" id="ARBA00023163"/>
    </source>
</evidence>
<dbReference type="EMBL" id="SIHO01000001">
    <property type="protein sequence ID" value="TFU06404.1"/>
    <property type="molecule type" value="Genomic_DNA"/>
</dbReference>
<dbReference type="InterPro" id="IPR036271">
    <property type="entry name" value="Tet_transcr_reg_TetR-rel_C_sf"/>
</dbReference>
<dbReference type="InterPro" id="IPR009057">
    <property type="entry name" value="Homeodomain-like_sf"/>
</dbReference>
<dbReference type="InterPro" id="IPR001647">
    <property type="entry name" value="HTH_TetR"/>
</dbReference>
<dbReference type="SUPFAM" id="SSF46689">
    <property type="entry name" value="Homeodomain-like"/>
    <property type="match status" value="1"/>
</dbReference>
<dbReference type="PROSITE" id="PS50977">
    <property type="entry name" value="HTH_TETR_2"/>
    <property type="match status" value="1"/>
</dbReference>
<dbReference type="Pfam" id="PF00440">
    <property type="entry name" value="TetR_N"/>
    <property type="match status" value="1"/>
</dbReference>
<protein>
    <submittedName>
        <fullName evidence="6">TetR/AcrR family transcriptional regulator</fullName>
    </submittedName>
</protein>
<name>A0A4Y9ES27_9SPHN</name>
<evidence type="ECO:0000313" key="7">
    <source>
        <dbReference type="Proteomes" id="UP000297737"/>
    </source>
</evidence>
<keyword evidence="1" id="KW-0805">Transcription regulation</keyword>
<dbReference type="OrthoDB" id="5293556at2"/>